<dbReference type="AlphaFoldDB" id="A0A6A5ZSK5"/>
<proteinExistence type="predicted"/>
<dbReference type="SUPFAM" id="SSF48403">
    <property type="entry name" value="Ankyrin repeat"/>
    <property type="match status" value="2"/>
</dbReference>
<keyword evidence="3 4" id="KW-0040">ANK repeat</keyword>
<feature type="region of interest" description="Disordered" evidence="5">
    <location>
        <begin position="59"/>
        <end position="88"/>
    </location>
</feature>
<evidence type="ECO:0000256" key="3">
    <source>
        <dbReference type="ARBA" id="ARBA00023043"/>
    </source>
</evidence>
<dbReference type="PROSITE" id="PS50088">
    <property type="entry name" value="ANK_REPEAT"/>
    <property type="match status" value="4"/>
</dbReference>
<dbReference type="Gene3D" id="1.25.40.20">
    <property type="entry name" value="Ankyrin repeat-containing domain"/>
    <property type="match status" value="3"/>
</dbReference>
<dbReference type="PANTHER" id="PTHR24161:SF85">
    <property type="entry name" value="PALMITOYLTRANSFERASE HIP14"/>
    <property type="match status" value="1"/>
</dbReference>
<organism evidence="6 7">
    <name type="scientific">Lophiotrema nucula</name>
    <dbReference type="NCBI Taxonomy" id="690887"/>
    <lineage>
        <taxon>Eukaryota</taxon>
        <taxon>Fungi</taxon>
        <taxon>Dikarya</taxon>
        <taxon>Ascomycota</taxon>
        <taxon>Pezizomycotina</taxon>
        <taxon>Dothideomycetes</taxon>
        <taxon>Pleosporomycetidae</taxon>
        <taxon>Pleosporales</taxon>
        <taxon>Lophiotremataceae</taxon>
        <taxon>Lophiotrema</taxon>
    </lineage>
</organism>
<dbReference type="Pfam" id="PF12796">
    <property type="entry name" value="Ank_2"/>
    <property type="match status" value="4"/>
</dbReference>
<evidence type="ECO:0000256" key="5">
    <source>
        <dbReference type="SAM" id="MobiDB-lite"/>
    </source>
</evidence>
<keyword evidence="2" id="KW-0677">Repeat</keyword>
<feature type="repeat" description="ANK" evidence="4">
    <location>
        <begin position="449"/>
        <end position="482"/>
    </location>
</feature>
<evidence type="ECO:0000256" key="2">
    <source>
        <dbReference type="ARBA" id="ARBA00022737"/>
    </source>
</evidence>
<feature type="repeat" description="ANK" evidence="4">
    <location>
        <begin position="759"/>
        <end position="792"/>
    </location>
</feature>
<name>A0A6A5ZSK5_9PLEO</name>
<keyword evidence="7" id="KW-1185">Reference proteome</keyword>
<feature type="region of interest" description="Disordered" evidence="5">
    <location>
        <begin position="111"/>
        <end position="156"/>
    </location>
</feature>
<dbReference type="EC" id="2.3.1.225" evidence="1"/>
<dbReference type="Proteomes" id="UP000799770">
    <property type="component" value="Unassembled WGS sequence"/>
</dbReference>
<evidence type="ECO:0000256" key="4">
    <source>
        <dbReference type="PROSITE-ProRule" id="PRU00023"/>
    </source>
</evidence>
<feature type="repeat" description="ANK" evidence="4">
    <location>
        <begin position="657"/>
        <end position="679"/>
    </location>
</feature>
<protein>
    <recommendedName>
        <fullName evidence="1">protein S-acyltransferase</fullName>
        <ecNumber evidence="1">2.3.1.225</ecNumber>
    </recommendedName>
</protein>
<dbReference type="InterPro" id="IPR002110">
    <property type="entry name" value="Ankyrin_rpt"/>
</dbReference>
<accession>A0A6A5ZSK5</accession>
<dbReference type="InterPro" id="IPR036770">
    <property type="entry name" value="Ankyrin_rpt-contain_sf"/>
</dbReference>
<dbReference type="PROSITE" id="PS50297">
    <property type="entry name" value="ANK_REP_REGION"/>
    <property type="match status" value="2"/>
</dbReference>
<feature type="repeat" description="ANK" evidence="4">
    <location>
        <begin position="416"/>
        <end position="448"/>
    </location>
</feature>
<gene>
    <name evidence="6" type="ORF">BDV96DRAFT_682529</name>
</gene>
<feature type="compositionally biased region" description="Basic and acidic residues" evidence="5">
    <location>
        <begin position="123"/>
        <end position="148"/>
    </location>
</feature>
<evidence type="ECO:0000256" key="1">
    <source>
        <dbReference type="ARBA" id="ARBA00012210"/>
    </source>
</evidence>
<evidence type="ECO:0000313" key="7">
    <source>
        <dbReference type="Proteomes" id="UP000799770"/>
    </source>
</evidence>
<dbReference type="GO" id="GO:0019706">
    <property type="term" value="F:protein-cysteine S-palmitoyltransferase activity"/>
    <property type="evidence" value="ECO:0007669"/>
    <property type="project" value="UniProtKB-EC"/>
</dbReference>
<dbReference type="PANTHER" id="PTHR24161">
    <property type="entry name" value="ANK_REP_REGION DOMAIN-CONTAINING PROTEIN-RELATED"/>
    <property type="match status" value="1"/>
</dbReference>
<dbReference type="SMART" id="SM00248">
    <property type="entry name" value="ANK"/>
    <property type="match status" value="12"/>
</dbReference>
<evidence type="ECO:0000313" key="6">
    <source>
        <dbReference type="EMBL" id="KAF2121268.1"/>
    </source>
</evidence>
<sequence length="825" mass="92318">MNHRKRRASFTESNVIGVAKTSRSVFLYHEYGLAQRCDRCIEKDFPCSEGTLADRRSIVPVSGNDSVPRIGGTPSNPQDLSQSPGLPSREDAIHAVDTMMRYLQGQSEPTASFASGAMQKEPSGIRDIHLQQTRDREKEAKESAEKGRQSKMSQSGTKSFPDYTFLLSYHALLDTAMKRLQDLERDTLEVFQLTLDKSTYVSLLVGTDRQKFDAFVSKLQFIALWQACEVLIKPERAQHSAGFSALMGKLLAQRPVKNDSSCSICNEAESERLVLEKCTQTDDIGSEFMIRQRRLIVHYRTTNHLLPHEINQDAVEAEWFRYIELLFEIDSKGSTLLADYDLVDIAAFLGQTLVVPLPDELGIQGDKLRLLRCQPDCLGRTELHFYLDSTAVERMRGEGLMQRALQSQLYDNADLLGRTPLHLASLKENESLVQELLRAGANPSHPTILGHTPLHYAAASKSLPVCRKLLGIEGIDINWMDKLGNAPLFYAVQSQNEEMVELLLLNDEIDPDWGAAEQYPTPFLKAIQLGNESILRHLLNSGSDPNQTYTSSFEGYSALHYAIIHRRVNVLKLLASSTGISINVQDKLGATPLCMAAEVNLVEAIDYFLTLSSVDVNARNYKTQDTALMVAAAHGCMGVCERLLDQNHTQINCGNINGETALIKAVRYGHVGVVRLLLQDPRLLVNVPDAEGRTALLEAVEHRRMEELCLLLRHPETHVNVSDKRRRTALSQAARQDYNEIVQELLKQPGIDVNIQIEDDRTALHEAARKGALKTVEVLLTHPTIDLNVKNRYGQTARTESMLNGHTDIPEILTKHLDINGYVRD</sequence>
<dbReference type="EMBL" id="ML977312">
    <property type="protein sequence ID" value="KAF2121268.1"/>
    <property type="molecule type" value="Genomic_DNA"/>
</dbReference>
<feature type="compositionally biased region" description="Polar residues" evidence="5">
    <location>
        <begin position="73"/>
        <end position="85"/>
    </location>
</feature>
<dbReference type="OrthoDB" id="539213at2759"/>
<reference evidence="6" key="1">
    <citation type="journal article" date="2020" name="Stud. Mycol.">
        <title>101 Dothideomycetes genomes: a test case for predicting lifestyles and emergence of pathogens.</title>
        <authorList>
            <person name="Haridas S."/>
            <person name="Albert R."/>
            <person name="Binder M."/>
            <person name="Bloem J."/>
            <person name="Labutti K."/>
            <person name="Salamov A."/>
            <person name="Andreopoulos B."/>
            <person name="Baker S."/>
            <person name="Barry K."/>
            <person name="Bills G."/>
            <person name="Bluhm B."/>
            <person name="Cannon C."/>
            <person name="Castanera R."/>
            <person name="Culley D."/>
            <person name="Daum C."/>
            <person name="Ezra D."/>
            <person name="Gonzalez J."/>
            <person name="Henrissat B."/>
            <person name="Kuo A."/>
            <person name="Liang C."/>
            <person name="Lipzen A."/>
            <person name="Lutzoni F."/>
            <person name="Magnuson J."/>
            <person name="Mondo S."/>
            <person name="Nolan M."/>
            <person name="Ohm R."/>
            <person name="Pangilinan J."/>
            <person name="Park H.-J."/>
            <person name="Ramirez L."/>
            <person name="Alfaro M."/>
            <person name="Sun H."/>
            <person name="Tritt A."/>
            <person name="Yoshinaga Y."/>
            <person name="Zwiers L.-H."/>
            <person name="Turgeon B."/>
            <person name="Goodwin S."/>
            <person name="Spatafora J."/>
            <person name="Crous P."/>
            <person name="Grigoriev I."/>
        </authorList>
    </citation>
    <scope>NUCLEOTIDE SEQUENCE</scope>
    <source>
        <strain evidence="6">CBS 627.86</strain>
    </source>
</reference>